<proteinExistence type="predicted"/>
<sequence length="324" mass="35572">MIKLEFPKLTEEPTPVSIHSWLGRCEDTFETWQAQSTDKALEARTLITLAGLRMEETMAATWWSENRAELKKLKTWEEFAQKVKDRFVPSNWRMTALSAFYAIYQGALPFPEFAKTLQRARNSLASAGTGYTISDSILKNHLLFHAHPVLRLRVCGQQDFSFASMKVDGLVANMSATWESLIAEKVIKPAPNMLPSPNTSTHPSASSLPTPTSASPAASAPTFRPLTYAEKEALRAAHRCYHCRKTPQTPGWVKHRSDSCPGDSALGIPPRASAHVVAAVGPVGFSAAYEEGYAPIAVVFPSHSDDEGSFSSATDDDDLSTRDD</sequence>
<reference evidence="2" key="1">
    <citation type="submission" date="2023-03" db="EMBL/GenBank/DDBJ databases">
        <title>Massive genome expansion in bonnet fungi (Mycena s.s.) driven by repeated elements and novel gene families across ecological guilds.</title>
        <authorList>
            <consortium name="Lawrence Berkeley National Laboratory"/>
            <person name="Harder C.B."/>
            <person name="Miyauchi S."/>
            <person name="Viragh M."/>
            <person name="Kuo A."/>
            <person name="Thoen E."/>
            <person name="Andreopoulos B."/>
            <person name="Lu D."/>
            <person name="Skrede I."/>
            <person name="Drula E."/>
            <person name="Henrissat B."/>
            <person name="Morin E."/>
            <person name="Kohler A."/>
            <person name="Barry K."/>
            <person name="LaButti K."/>
            <person name="Morin E."/>
            <person name="Salamov A."/>
            <person name="Lipzen A."/>
            <person name="Mereny Z."/>
            <person name="Hegedus B."/>
            <person name="Baldrian P."/>
            <person name="Stursova M."/>
            <person name="Weitz H."/>
            <person name="Taylor A."/>
            <person name="Grigoriev I.V."/>
            <person name="Nagy L.G."/>
            <person name="Martin F."/>
            <person name="Kauserud H."/>
        </authorList>
    </citation>
    <scope>NUCLEOTIDE SEQUENCE</scope>
    <source>
        <strain evidence="2">CBHHK173m</strain>
    </source>
</reference>
<accession>A0AAD6UBH7</accession>
<feature type="region of interest" description="Disordered" evidence="1">
    <location>
        <begin position="193"/>
        <end position="220"/>
    </location>
</feature>
<name>A0AAD6UBH7_9AGAR</name>
<organism evidence="2 3">
    <name type="scientific">Mycena belliarum</name>
    <dbReference type="NCBI Taxonomy" id="1033014"/>
    <lineage>
        <taxon>Eukaryota</taxon>
        <taxon>Fungi</taxon>
        <taxon>Dikarya</taxon>
        <taxon>Basidiomycota</taxon>
        <taxon>Agaricomycotina</taxon>
        <taxon>Agaricomycetes</taxon>
        <taxon>Agaricomycetidae</taxon>
        <taxon>Agaricales</taxon>
        <taxon>Marasmiineae</taxon>
        <taxon>Mycenaceae</taxon>
        <taxon>Mycena</taxon>
    </lineage>
</organism>
<feature type="compositionally biased region" description="Low complexity" evidence="1">
    <location>
        <begin position="199"/>
        <end position="220"/>
    </location>
</feature>
<dbReference type="Proteomes" id="UP001222325">
    <property type="component" value="Unassembled WGS sequence"/>
</dbReference>
<gene>
    <name evidence="2" type="ORF">B0H15DRAFT_797777</name>
</gene>
<protein>
    <submittedName>
        <fullName evidence="2">Uncharacterized protein</fullName>
    </submittedName>
</protein>
<evidence type="ECO:0000313" key="3">
    <source>
        <dbReference type="Proteomes" id="UP001222325"/>
    </source>
</evidence>
<evidence type="ECO:0000313" key="2">
    <source>
        <dbReference type="EMBL" id="KAJ7097043.1"/>
    </source>
</evidence>
<dbReference type="EMBL" id="JARJCN010000010">
    <property type="protein sequence ID" value="KAJ7097043.1"/>
    <property type="molecule type" value="Genomic_DNA"/>
</dbReference>
<evidence type="ECO:0000256" key="1">
    <source>
        <dbReference type="SAM" id="MobiDB-lite"/>
    </source>
</evidence>
<dbReference type="AlphaFoldDB" id="A0AAD6UBH7"/>
<keyword evidence="3" id="KW-1185">Reference proteome</keyword>
<comment type="caution">
    <text evidence="2">The sequence shown here is derived from an EMBL/GenBank/DDBJ whole genome shotgun (WGS) entry which is preliminary data.</text>
</comment>
<feature type="region of interest" description="Disordered" evidence="1">
    <location>
        <begin position="302"/>
        <end position="324"/>
    </location>
</feature>